<dbReference type="Gene3D" id="3.40.250.10">
    <property type="entry name" value="Rhodanese-like domain"/>
    <property type="match status" value="1"/>
</dbReference>
<dbReference type="InterPro" id="IPR036868">
    <property type="entry name" value="TusA-like_sf"/>
</dbReference>
<feature type="domain" description="Rhodanese" evidence="1">
    <location>
        <begin position="105"/>
        <end position="189"/>
    </location>
</feature>
<dbReference type="InterPro" id="IPR001307">
    <property type="entry name" value="Thiosulphate_STrfase_CS"/>
</dbReference>
<organism evidence="2 3">
    <name type="scientific">Cohnella suwonensis</name>
    <dbReference type="NCBI Taxonomy" id="696072"/>
    <lineage>
        <taxon>Bacteria</taxon>
        <taxon>Bacillati</taxon>
        <taxon>Bacillota</taxon>
        <taxon>Bacilli</taxon>
        <taxon>Bacillales</taxon>
        <taxon>Paenibacillaceae</taxon>
        <taxon>Cohnella</taxon>
    </lineage>
</organism>
<dbReference type="InterPro" id="IPR050229">
    <property type="entry name" value="GlpE_sulfurtransferase"/>
</dbReference>
<dbReference type="CDD" id="cd00158">
    <property type="entry name" value="RHOD"/>
    <property type="match status" value="1"/>
</dbReference>
<comment type="caution">
    <text evidence="2">The sequence shown here is derived from an EMBL/GenBank/DDBJ whole genome shotgun (WGS) entry which is preliminary data.</text>
</comment>
<evidence type="ECO:0000259" key="1">
    <source>
        <dbReference type="PROSITE" id="PS50206"/>
    </source>
</evidence>
<protein>
    <submittedName>
        <fullName evidence="2">Sulfurtransferase TusA family protein</fullName>
    </submittedName>
</protein>
<accession>A0ABW0LVI2</accession>
<dbReference type="Proteomes" id="UP001596105">
    <property type="component" value="Unassembled WGS sequence"/>
</dbReference>
<gene>
    <name evidence="2" type="ORF">ACFPPD_13880</name>
</gene>
<dbReference type="Pfam" id="PF00581">
    <property type="entry name" value="Rhodanese"/>
    <property type="match status" value="1"/>
</dbReference>
<evidence type="ECO:0000313" key="3">
    <source>
        <dbReference type="Proteomes" id="UP001596105"/>
    </source>
</evidence>
<dbReference type="PROSITE" id="PS01148">
    <property type="entry name" value="UPF0033"/>
    <property type="match status" value="1"/>
</dbReference>
<proteinExistence type="predicted"/>
<dbReference type="PROSITE" id="PS00380">
    <property type="entry name" value="RHODANESE_1"/>
    <property type="match status" value="1"/>
</dbReference>
<dbReference type="EMBL" id="JBHSMH010000042">
    <property type="protein sequence ID" value="MFC5469819.1"/>
    <property type="molecule type" value="Genomic_DNA"/>
</dbReference>
<dbReference type="RefSeq" id="WP_209749668.1">
    <property type="nucleotide sequence ID" value="NZ_JBHSMH010000042.1"/>
</dbReference>
<evidence type="ECO:0000313" key="2">
    <source>
        <dbReference type="EMBL" id="MFC5469819.1"/>
    </source>
</evidence>
<reference evidence="3" key="1">
    <citation type="journal article" date="2019" name="Int. J. Syst. Evol. Microbiol.">
        <title>The Global Catalogue of Microorganisms (GCM) 10K type strain sequencing project: providing services to taxonomists for standard genome sequencing and annotation.</title>
        <authorList>
            <consortium name="The Broad Institute Genomics Platform"/>
            <consortium name="The Broad Institute Genome Sequencing Center for Infectious Disease"/>
            <person name="Wu L."/>
            <person name="Ma J."/>
        </authorList>
    </citation>
    <scope>NUCLEOTIDE SEQUENCE [LARGE SCALE GENOMIC DNA]</scope>
    <source>
        <strain evidence="3">CCUG 57113</strain>
    </source>
</reference>
<sequence>MTATFTANQVLDCKGLACPMPIVRTKKAIEALKPGEVIEMQATDKGSLADIQGWAKNTGHQYLGTLHEGNVLKHYVRKASADEEKAETTFERTISNDELLDKLEAKAPIVVLDVREPAEYGFGHIPGAVSIPLGELENRLGELPKDNEIYAVCRTGKRSNYACLLLNEKGYRATNVVPGMTDWTGPKEGK</sequence>
<dbReference type="CDD" id="cd00291">
    <property type="entry name" value="SirA_YedF_YeeD"/>
    <property type="match status" value="1"/>
</dbReference>
<keyword evidence="3" id="KW-1185">Reference proteome</keyword>
<dbReference type="SUPFAM" id="SSF64307">
    <property type="entry name" value="SirA-like"/>
    <property type="match status" value="1"/>
</dbReference>
<dbReference type="InterPro" id="IPR001763">
    <property type="entry name" value="Rhodanese-like_dom"/>
</dbReference>
<dbReference type="SUPFAM" id="SSF52821">
    <property type="entry name" value="Rhodanese/Cell cycle control phosphatase"/>
    <property type="match status" value="1"/>
</dbReference>
<dbReference type="PROSITE" id="PS50206">
    <property type="entry name" value="RHODANESE_3"/>
    <property type="match status" value="1"/>
</dbReference>
<dbReference type="PANTHER" id="PTHR43031:SF1">
    <property type="entry name" value="PYRIDINE NUCLEOTIDE-DISULPHIDE OXIDOREDUCTASE"/>
    <property type="match status" value="1"/>
</dbReference>
<dbReference type="Gene3D" id="3.30.110.40">
    <property type="entry name" value="TusA-like domain"/>
    <property type="match status" value="1"/>
</dbReference>
<dbReference type="SMART" id="SM00450">
    <property type="entry name" value="RHOD"/>
    <property type="match status" value="1"/>
</dbReference>
<dbReference type="PANTHER" id="PTHR43031">
    <property type="entry name" value="FAD-DEPENDENT OXIDOREDUCTASE"/>
    <property type="match status" value="1"/>
</dbReference>
<dbReference type="InterPro" id="IPR036873">
    <property type="entry name" value="Rhodanese-like_dom_sf"/>
</dbReference>
<dbReference type="InterPro" id="IPR001455">
    <property type="entry name" value="TusA-like"/>
</dbReference>
<name>A0ABW0LVI2_9BACL</name>
<dbReference type="Pfam" id="PF01206">
    <property type="entry name" value="TusA"/>
    <property type="match status" value="1"/>
</dbReference>